<evidence type="ECO:0000256" key="3">
    <source>
        <dbReference type="ARBA" id="ARBA00023002"/>
    </source>
</evidence>
<proteinExistence type="predicted"/>
<keyword evidence="4" id="KW-0408">Iron</keyword>
<dbReference type="InterPro" id="IPR002888">
    <property type="entry name" value="2Fe-2S-bd"/>
</dbReference>
<dbReference type="InterPro" id="IPR036884">
    <property type="entry name" value="2Fe-2S-bd_dom_sf"/>
</dbReference>
<dbReference type="RefSeq" id="WP_343980162.1">
    <property type="nucleotide sequence ID" value="NZ_BAAAJG010000011.1"/>
</dbReference>
<evidence type="ECO:0000256" key="1">
    <source>
        <dbReference type="ARBA" id="ARBA00022714"/>
    </source>
</evidence>
<reference evidence="8" key="1">
    <citation type="journal article" date="2019" name="Int. J. Syst. Evol. Microbiol.">
        <title>The Global Catalogue of Microorganisms (GCM) 10K type strain sequencing project: providing services to taxonomists for standard genome sequencing and annotation.</title>
        <authorList>
            <consortium name="The Broad Institute Genomics Platform"/>
            <consortium name="The Broad Institute Genome Sequencing Center for Infectious Disease"/>
            <person name="Wu L."/>
            <person name="Ma J."/>
        </authorList>
    </citation>
    <scope>NUCLEOTIDE SEQUENCE [LARGE SCALE GENOMIC DNA]</scope>
    <source>
        <strain evidence="8">JCM 12165</strain>
    </source>
</reference>
<gene>
    <name evidence="7" type="ORF">ACFSCY_12865</name>
</gene>
<dbReference type="Gene3D" id="3.10.20.30">
    <property type="match status" value="1"/>
</dbReference>
<protein>
    <submittedName>
        <fullName evidence="7">(2Fe-2S)-binding protein</fullName>
    </submittedName>
</protein>
<organism evidence="7 8">
    <name type="scientific">Pseudonocardia aurantiaca</name>
    <dbReference type="NCBI Taxonomy" id="75290"/>
    <lineage>
        <taxon>Bacteria</taxon>
        <taxon>Bacillati</taxon>
        <taxon>Actinomycetota</taxon>
        <taxon>Actinomycetes</taxon>
        <taxon>Pseudonocardiales</taxon>
        <taxon>Pseudonocardiaceae</taxon>
        <taxon>Pseudonocardia</taxon>
    </lineage>
</organism>
<dbReference type="Pfam" id="PF01799">
    <property type="entry name" value="Fer2_2"/>
    <property type="match status" value="1"/>
</dbReference>
<evidence type="ECO:0000313" key="8">
    <source>
        <dbReference type="Proteomes" id="UP001597145"/>
    </source>
</evidence>
<dbReference type="SUPFAM" id="SSF47741">
    <property type="entry name" value="CO dehydrogenase ISP C-domain like"/>
    <property type="match status" value="1"/>
</dbReference>
<dbReference type="PROSITE" id="PS51085">
    <property type="entry name" value="2FE2S_FER_2"/>
    <property type="match status" value="1"/>
</dbReference>
<dbReference type="InterPro" id="IPR051452">
    <property type="entry name" value="Diverse_Oxidoreductases"/>
</dbReference>
<keyword evidence="2" id="KW-0479">Metal-binding</keyword>
<dbReference type="InterPro" id="IPR036010">
    <property type="entry name" value="2Fe-2S_ferredoxin-like_sf"/>
</dbReference>
<feature type="domain" description="2Fe-2S ferredoxin-type" evidence="6">
    <location>
        <begin position="1"/>
        <end position="77"/>
    </location>
</feature>
<evidence type="ECO:0000256" key="5">
    <source>
        <dbReference type="ARBA" id="ARBA00023014"/>
    </source>
</evidence>
<dbReference type="Proteomes" id="UP001597145">
    <property type="component" value="Unassembled WGS sequence"/>
</dbReference>
<dbReference type="InterPro" id="IPR001041">
    <property type="entry name" value="2Fe-2S_ferredoxin-type"/>
</dbReference>
<evidence type="ECO:0000259" key="6">
    <source>
        <dbReference type="PROSITE" id="PS51085"/>
    </source>
</evidence>
<dbReference type="PROSITE" id="PS00197">
    <property type="entry name" value="2FE2S_FER_1"/>
    <property type="match status" value="1"/>
</dbReference>
<dbReference type="InterPro" id="IPR006058">
    <property type="entry name" value="2Fe2S_fd_BS"/>
</dbReference>
<evidence type="ECO:0000256" key="2">
    <source>
        <dbReference type="ARBA" id="ARBA00022723"/>
    </source>
</evidence>
<dbReference type="SUPFAM" id="SSF54292">
    <property type="entry name" value="2Fe-2S ferredoxin-like"/>
    <property type="match status" value="1"/>
</dbReference>
<dbReference type="PANTHER" id="PTHR44379">
    <property type="entry name" value="OXIDOREDUCTASE WITH IRON-SULFUR SUBUNIT"/>
    <property type="match status" value="1"/>
</dbReference>
<sequence length="163" mass="16951">MSYQLTVNGRVTEVDVPGATSLAHALREHLHLRGAKIACGSGRCGSCTVRLGDRTVASCLLPVALAEDEPITTVEGLSAPDGPLHPVQEAMVACHGVQCGACTPGMVMTLHTFLDTVSQPDAGQVREALTGNLCRCTGYHTIVDAALTAAAALPTPNPREDRP</sequence>
<evidence type="ECO:0000313" key="7">
    <source>
        <dbReference type="EMBL" id="MFD1530335.1"/>
    </source>
</evidence>
<comment type="caution">
    <text evidence="7">The sequence shown here is derived from an EMBL/GenBank/DDBJ whole genome shotgun (WGS) entry which is preliminary data.</text>
</comment>
<evidence type="ECO:0000256" key="4">
    <source>
        <dbReference type="ARBA" id="ARBA00023004"/>
    </source>
</evidence>
<dbReference type="CDD" id="cd00207">
    <property type="entry name" value="fer2"/>
    <property type="match status" value="1"/>
</dbReference>
<keyword evidence="5" id="KW-0411">Iron-sulfur</keyword>
<accession>A0ABW4FI80</accession>
<dbReference type="Gene3D" id="1.10.150.120">
    <property type="entry name" value="[2Fe-2S]-binding domain"/>
    <property type="match status" value="1"/>
</dbReference>
<keyword evidence="3" id="KW-0560">Oxidoreductase</keyword>
<keyword evidence="1" id="KW-0001">2Fe-2S</keyword>
<keyword evidence="8" id="KW-1185">Reference proteome</keyword>
<dbReference type="EMBL" id="JBHUCP010000007">
    <property type="protein sequence ID" value="MFD1530335.1"/>
    <property type="molecule type" value="Genomic_DNA"/>
</dbReference>
<dbReference type="PANTHER" id="PTHR44379:SF5">
    <property type="entry name" value="OXIDOREDUCTASE WITH IRON-SULFUR SUBUNIT"/>
    <property type="match status" value="1"/>
</dbReference>
<name>A0ABW4FI80_9PSEU</name>
<dbReference type="Pfam" id="PF00111">
    <property type="entry name" value="Fer2"/>
    <property type="match status" value="1"/>
</dbReference>
<dbReference type="InterPro" id="IPR012675">
    <property type="entry name" value="Beta-grasp_dom_sf"/>
</dbReference>